<dbReference type="NCBIfam" id="TIGR00730">
    <property type="entry name" value="Rossman fold protein, TIGR00730 family"/>
    <property type="match status" value="1"/>
</dbReference>
<dbReference type="Proteomes" id="UP000225706">
    <property type="component" value="Unassembled WGS sequence"/>
</dbReference>
<evidence type="ECO:0000313" key="1">
    <source>
        <dbReference type="EMBL" id="PFX10998.1"/>
    </source>
</evidence>
<dbReference type="AlphaFoldDB" id="A0A2B4R3M4"/>
<feature type="non-terminal residue" evidence="1">
    <location>
        <position position="176"/>
    </location>
</feature>
<dbReference type="GO" id="GO:0009691">
    <property type="term" value="P:cytokinin biosynthetic process"/>
    <property type="evidence" value="ECO:0007669"/>
    <property type="project" value="InterPro"/>
</dbReference>
<dbReference type="GO" id="GO:0016799">
    <property type="term" value="F:hydrolase activity, hydrolyzing N-glycosyl compounds"/>
    <property type="evidence" value="ECO:0007669"/>
    <property type="project" value="TreeGrafter"/>
</dbReference>
<keyword evidence="1" id="KW-0378">Hydrolase</keyword>
<dbReference type="Gene3D" id="3.40.50.450">
    <property type="match status" value="1"/>
</dbReference>
<dbReference type="Pfam" id="PF03641">
    <property type="entry name" value="Lysine_decarbox"/>
    <property type="match status" value="1"/>
</dbReference>
<name>A0A2B4R3M4_STYPI</name>
<keyword evidence="2" id="KW-1185">Reference proteome</keyword>
<proteinExistence type="predicted"/>
<dbReference type="PANTHER" id="PTHR31223:SF70">
    <property type="entry name" value="LOG FAMILY PROTEIN YJL055W"/>
    <property type="match status" value="1"/>
</dbReference>
<accession>A0A2B4R3M4</accession>
<dbReference type="EMBL" id="LSMT01004643">
    <property type="protein sequence ID" value="PFX10998.1"/>
    <property type="molecule type" value="Genomic_DNA"/>
</dbReference>
<protein>
    <submittedName>
        <fullName evidence="1">Putative cytokinin riboside 5'-monophosphate phosphoribohydrolase LOGL2</fullName>
    </submittedName>
</protein>
<dbReference type="InterPro" id="IPR031100">
    <property type="entry name" value="LOG_fam"/>
</dbReference>
<dbReference type="SUPFAM" id="SSF102405">
    <property type="entry name" value="MCP/YpsA-like"/>
    <property type="match status" value="1"/>
</dbReference>
<sequence>MHERKLKMFENADAFVAMPGGLGTLDEMFEVMTWKQIGLHKKNIVFWNLDGYWSPLIENLLPNLIQEGFVREEDLNLYAVADTLDDVIQALHAPPEGAVDFVAKWGPTYNNTEPKNADIKDPKKRLFIIPNHALIFPVKKLTTEKEKMTAAWCKVNSPRSIPRSVTYKKGRLATKL</sequence>
<comment type="caution">
    <text evidence="1">The sequence shown here is derived from an EMBL/GenBank/DDBJ whole genome shotgun (WGS) entry which is preliminary data.</text>
</comment>
<dbReference type="InterPro" id="IPR005269">
    <property type="entry name" value="LOG"/>
</dbReference>
<dbReference type="GO" id="GO:0005829">
    <property type="term" value="C:cytosol"/>
    <property type="evidence" value="ECO:0007669"/>
    <property type="project" value="TreeGrafter"/>
</dbReference>
<gene>
    <name evidence="1" type="primary">LOGL2</name>
    <name evidence="1" type="ORF">AWC38_SpisGene25615</name>
</gene>
<dbReference type="PANTHER" id="PTHR31223">
    <property type="entry name" value="LOG FAMILY PROTEIN YJL055W"/>
    <property type="match status" value="1"/>
</dbReference>
<reference evidence="2" key="1">
    <citation type="journal article" date="2017" name="bioRxiv">
        <title>Comparative analysis of the genomes of Stylophora pistillata and Acropora digitifera provides evidence for extensive differences between species of corals.</title>
        <authorList>
            <person name="Voolstra C.R."/>
            <person name="Li Y."/>
            <person name="Liew Y.J."/>
            <person name="Baumgarten S."/>
            <person name="Zoccola D."/>
            <person name="Flot J.-F."/>
            <person name="Tambutte S."/>
            <person name="Allemand D."/>
            <person name="Aranda M."/>
        </authorList>
    </citation>
    <scope>NUCLEOTIDE SEQUENCE [LARGE SCALE GENOMIC DNA]</scope>
</reference>
<dbReference type="OrthoDB" id="8299930at2759"/>
<evidence type="ECO:0000313" key="2">
    <source>
        <dbReference type="Proteomes" id="UP000225706"/>
    </source>
</evidence>
<organism evidence="1 2">
    <name type="scientific">Stylophora pistillata</name>
    <name type="common">Smooth cauliflower coral</name>
    <dbReference type="NCBI Taxonomy" id="50429"/>
    <lineage>
        <taxon>Eukaryota</taxon>
        <taxon>Metazoa</taxon>
        <taxon>Cnidaria</taxon>
        <taxon>Anthozoa</taxon>
        <taxon>Hexacorallia</taxon>
        <taxon>Scleractinia</taxon>
        <taxon>Astrocoeniina</taxon>
        <taxon>Pocilloporidae</taxon>
        <taxon>Stylophora</taxon>
    </lineage>
</organism>